<evidence type="ECO:0000256" key="3">
    <source>
        <dbReference type="ARBA" id="ARBA00022475"/>
    </source>
</evidence>
<dbReference type="RefSeq" id="WP_076449412.1">
    <property type="nucleotide sequence ID" value="NZ_FTOQ01000011.1"/>
</dbReference>
<evidence type="ECO:0000313" key="9">
    <source>
        <dbReference type="Proteomes" id="UP000186684"/>
    </source>
</evidence>
<name>A0A1N7NZW2_9RHOB</name>
<evidence type="ECO:0000313" key="8">
    <source>
        <dbReference type="EMBL" id="SIT03873.1"/>
    </source>
</evidence>
<dbReference type="Proteomes" id="UP000186684">
    <property type="component" value="Unassembled WGS sequence"/>
</dbReference>
<keyword evidence="3" id="KW-1003">Cell membrane</keyword>
<evidence type="ECO:0000256" key="6">
    <source>
        <dbReference type="ARBA" id="ARBA00023136"/>
    </source>
</evidence>
<dbReference type="GO" id="GO:0005886">
    <property type="term" value="C:plasma membrane"/>
    <property type="evidence" value="ECO:0007669"/>
    <property type="project" value="UniProtKB-SubCell"/>
</dbReference>
<keyword evidence="5" id="KW-1133">Transmembrane helix</keyword>
<organism evidence="8 9">
    <name type="scientific">Roseivivax lentus</name>
    <dbReference type="NCBI Taxonomy" id="633194"/>
    <lineage>
        <taxon>Bacteria</taxon>
        <taxon>Pseudomonadati</taxon>
        <taxon>Pseudomonadota</taxon>
        <taxon>Alphaproteobacteria</taxon>
        <taxon>Rhodobacterales</taxon>
        <taxon>Roseobacteraceae</taxon>
        <taxon>Roseivivax</taxon>
    </lineage>
</organism>
<evidence type="ECO:0000256" key="4">
    <source>
        <dbReference type="ARBA" id="ARBA00022692"/>
    </source>
</evidence>
<dbReference type="GO" id="GO:0022857">
    <property type="term" value="F:transmembrane transporter activity"/>
    <property type="evidence" value="ECO:0007669"/>
    <property type="project" value="InterPro"/>
</dbReference>
<dbReference type="EMBL" id="FTOQ01000011">
    <property type="protein sequence ID" value="SIT03873.1"/>
    <property type="molecule type" value="Genomic_DNA"/>
</dbReference>
<reference evidence="9" key="1">
    <citation type="submission" date="2017-01" db="EMBL/GenBank/DDBJ databases">
        <authorList>
            <person name="Varghese N."/>
            <person name="Submissions S."/>
        </authorList>
    </citation>
    <scope>NUCLEOTIDE SEQUENCE [LARGE SCALE GENOMIC DNA]</scope>
    <source>
        <strain evidence="9">DSM 29430</strain>
    </source>
</reference>
<evidence type="ECO:0000256" key="1">
    <source>
        <dbReference type="ARBA" id="ARBA00004162"/>
    </source>
</evidence>
<keyword evidence="7" id="KW-0813">Transport</keyword>
<dbReference type="PANTHER" id="PTHR30558:SF3">
    <property type="entry name" value="BIOPOLYMER TRANSPORT PROTEIN EXBD-RELATED"/>
    <property type="match status" value="1"/>
</dbReference>
<dbReference type="GO" id="GO:0015031">
    <property type="term" value="P:protein transport"/>
    <property type="evidence" value="ECO:0007669"/>
    <property type="project" value="UniProtKB-KW"/>
</dbReference>
<evidence type="ECO:0000256" key="5">
    <source>
        <dbReference type="ARBA" id="ARBA00022989"/>
    </source>
</evidence>
<dbReference type="STRING" id="633194.SAMN05421759_11183"/>
<protein>
    <submittedName>
        <fullName evidence="8">Biopolymer transport protein ExbD</fullName>
    </submittedName>
</protein>
<comment type="similarity">
    <text evidence="2 7">Belongs to the ExbD/TolR family.</text>
</comment>
<evidence type="ECO:0000256" key="7">
    <source>
        <dbReference type="RuleBase" id="RU003879"/>
    </source>
</evidence>
<evidence type="ECO:0000256" key="2">
    <source>
        <dbReference type="ARBA" id="ARBA00005811"/>
    </source>
</evidence>
<gene>
    <name evidence="8" type="ORF">SAMN05421759_11183</name>
</gene>
<accession>A0A1N7NZW2</accession>
<proteinExistence type="inferred from homology"/>
<dbReference type="PANTHER" id="PTHR30558">
    <property type="entry name" value="EXBD MEMBRANE COMPONENT OF PMF-DRIVEN MACROMOLECULE IMPORT SYSTEM"/>
    <property type="match status" value="1"/>
</dbReference>
<keyword evidence="9" id="KW-1185">Reference proteome</keyword>
<keyword evidence="4 7" id="KW-0812">Transmembrane</keyword>
<keyword evidence="7" id="KW-0653">Protein transport</keyword>
<comment type="subcellular location">
    <subcellularLocation>
        <location evidence="1">Cell membrane</location>
        <topology evidence="1">Single-pass membrane protein</topology>
    </subcellularLocation>
    <subcellularLocation>
        <location evidence="7">Cell membrane</location>
        <topology evidence="7">Single-pass type II membrane protein</topology>
    </subcellularLocation>
</comment>
<dbReference type="Pfam" id="PF02472">
    <property type="entry name" value="ExbD"/>
    <property type="match status" value="1"/>
</dbReference>
<keyword evidence="6" id="KW-0472">Membrane</keyword>
<dbReference type="OrthoDB" id="5456447at2"/>
<dbReference type="InterPro" id="IPR003400">
    <property type="entry name" value="ExbD"/>
</dbReference>
<sequence length="130" mass="13473">MSLGLASPAARRRKPSLTPMIDVVFLLLVFFMLAARFGTAPALALAPGTGEAAAAYSGPPRLIELGADGLWLNGAPMADMAALLAALPALTEGPRDILVLRGRETARTGDLVALVAGLNRAGYHRLAVIE</sequence>
<dbReference type="AlphaFoldDB" id="A0A1N7NZW2"/>